<name>A0ABS5RUC3_9HYPH</name>
<dbReference type="InterPro" id="IPR011250">
    <property type="entry name" value="OMP/PagP_B-barrel"/>
</dbReference>
<keyword evidence="2 6" id="KW-0732">Signal</keyword>
<protein>
    <submittedName>
        <fullName evidence="8">Porin family protein</fullName>
    </submittedName>
</protein>
<reference evidence="8 9" key="1">
    <citation type="submission" date="2021-03" db="EMBL/GenBank/DDBJ databases">
        <title>Tianweitania aestuarii sp. nov., isolated from a tidal flat.</title>
        <authorList>
            <person name="Park S."/>
            <person name="Yoon J.-H."/>
        </authorList>
    </citation>
    <scope>NUCLEOTIDE SEQUENCE [LARGE SCALE GENOMIC DNA]</scope>
    <source>
        <strain evidence="8 9">BSSL-BM11</strain>
    </source>
</reference>
<gene>
    <name evidence="8" type="ORF">JYU29_07925</name>
</gene>
<dbReference type="PANTHER" id="PTHR34001">
    <property type="entry name" value="BLL7405 PROTEIN"/>
    <property type="match status" value="1"/>
</dbReference>
<dbReference type="EMBL" id="JAFMNX010000001">
    <property type="protein sequence ID" value="MBS9720611.1"/>
    <property type="molecule type" value="Genomic_DNA"/>
</dbReference>
<accession>A0ABS5RUC3</accession>
<evidence type="ECO:0000256" key="3">
    <source>
        <dbReference type="ARBA" id="ARBA00023136"/>
    </source>
</evidence>
<dbReference type="Gene3D" id="2.40.160.20">
    <property type="match status" value="1"/>
</dbReference>
<keyword evidence="4" id="KW-0998">Cell outer membrane</keyword>
<dbReference type="RefSeq" id="WP_213984118.1">
    <property type="nucleotide sequence ID" value="NZ_JAFMNX010000001.1"/>
</dbReference>
<evidence type="ECO:0000256" key="4">
    <source>
        <dbReference type="ARBA" id="ARBA00023237"/>
    </source>
</evidence>
<evidence type="ECO:0000313" key="9">
    <source>
        <dbReference type="Proteomes" id="UP001297272"/>
    </source>
</evidence>
<evidence type="ECO:0000259" key="7">
    <source>
        <dbReference type="Pfam" id="PF13505"/>
    </source>
</evidence>
<sequence>MVFRIAGITAAATLFASSAFAADIITDYQPTVPVAVETAYDWSGVYLGVQGGYVWTSVDLPGGFGSEDFDGAALGGLFGWNFQQGNVVFGVEGDVSYTWNENDYGVGIGSVEIGTDWQGSVRGRLGYAFDRTLVYATGGLAITNAYIDGLGIDESETLTGWTVGGGVEHAFTNNWTARVEYRYSDYGSEDFGLGLGDFDIDEHTVRAGLSYKF</sequence>
<evidence type="ECO:0000256" key="1">
    <source>
        <dbReference type="ARBA" id="ARBA00004442"/>
    </source>
</evidence>
<dbReference type="InterPro" id="IPR027385">
    <property type="entry name" value="Beta-barrel_OMP"/>
</dbReference>
<keyword evidence="9" id="KW-1185">Reference proteome</keyword>
<evidence type="ECO:0000256" key="5">
    <source>
        <dbReference type="ARBA" id="ARBA00038306"/>
    </source>
</evidence>
<evidence type="ECO:0000256" key="6">
    <source>
        <dbReference type="SAM" id="SignalP"/>
    </source>
</evidence>
<dbReference type="Proteomes" id="UP001297272">
    <property type="component" value="Unassembled WGS sequence"/>
</dbReference>
<comment type="caution">
    <text evidence="8">The sequence shown here is derived from an EMBL/GenBank/DDBJ whole genome shotgun (WGS) entry which is preliminary data.</text>
</comment>
<dbReference type="InterPro" id="IPR051692">
    <property type="entry name" value="OMP-like"/>
</dbReference>
<dbReference type="SUPFAM" id="SSF56925">
    <property type="entry name" value="OMPA-like"/>
    <property type="match status" value="1"/>
</dbReference>
<dbReference type="PANTHER" id="PTHR34001:SF3">
    <property type="entry name" value="BLL7405 PROTEIN"/>
    <property type="match status" value="1"/>
</dbReference>
<feature type="signal peptide" evidence="6">
    <location>
        <begin position="1"/>
        <end position="21"/>
    </location>
</feature>
<feature type="chain" id="PRO_5045953876" evidence="6">
    <location>
        <begin position="22"/>
        <end position="213"/>
    </location>
</feature>
<dbReference type="Pfam" id="PF13505">
    <property type="entry name" value="OMP_b-brl"/>
    <property type="match status" value="1"/>
</dbReference>
<comment type="similarity">
    <text evidence="5">Belongs to the Omp25/RopB family.</text>
</comment>
<comment type="subcellular location">
    <subcellularLocation>
        <location evidence="1">Cell outer membrane</location>
    </subcellularLocation>
</comment>
<keyword evidence="3" id="KW-0472">Membrane</keyword>
<evidence type="ECO:0000313" key="8">
    <source>
        <dbReference type="EMBL" id="MBS9720611.1"/>
    </source>
</evidence>
<feature type="domain" description="Outer membrane protein beta-barrel" evidence="7">
    <location>
        <begin position="9"/>
        <end position="213"/>
    </location>
</feature>
<proteinExistence type="inferred from homology"/>
<evidence type="ECO:0000256" key="2">
    <source>
        <dbReference type="ARBA" id="ARBA00022729"/>
    </source>
</evidence>
<organism evidence="8 9">
    <name type="scientific">Tianweitania aestuarii</name>
    <dbReference type="NCBI Taxonomy" id="2814886"/>
    <lineage>
        <taxon>Bacteria</taxon>
        <taxon>Pseudomonadati</taxon>
        <taxon>Pseudomonadota</taxon>
        <taxon>Alphaproteobacteria</taxon>
        <taxon>Hyphomicrobiales</taxon>
        <taxon>Phyllobacteriaceae</taxon>
        <taxon>Tianweitania</taxon>
    </lineage>
</organism>